<dbReference type="GO" id="GO:0005829">
    <property type="term" value="C:cytosol"/>
    <property type="evidence" value="ECO:0007669"/>
    <property type="project" value="TreeGrafter"/>
</dbReference>
<feature type="coiled-coil region" evidence="2">
    <location>
        <begin position="87"/>
        <end position="135"/>
    </location>
</feature>
<name>A0A8J7QIH1_9BACT</name>
<evidence type="ECO:0000313" key="4">
    <source>
        <dbReference type="Proteomes" id="UP000664417"/>
    </source>
</evidence>
<sequence>MGIFSRISEIVNSNVNSILEKAENPEKLVKLMIHEMEDTLTEVKSSAAEVVADRIRIERALDTEKQRVSDWQAKANLALDRNREDLAKEALEQKLTAEGKVRELTEQHKESTDLSNQYQGDIGRLEEKLEAARGRQRLLIAGHKSAKNRRAVEDKIYRINTTGAFAKFENYEKRIDRYRAEAEVMSISNQSLEKKFSDLVKNEAVELELQRLKEERGIATKEHEAIAPPKKETAAVG</sequence>
<comment type="similarity">
    <text evidence="1">Belongs to the PspA/Vipp/IM30 family.</text>
</comment>
<comment type="caution">
    <text evidence="3">The sequence shown here is derived from an EMBL/GenBank/DDBJ whole genome shotgun (WGS) entry which is preliminary data.</text>
</comment>
<dbReference type="InterPro" id="IPR007157">
    <property type="entry name" value="PspA_VIPP1"/>
</dbReference>
<reference evidence="3" key="1">
    <citation type="submission" date="2021-03" db="EMBL/GenBank/DDBJ databases">
        <authorList>
            <person name="Wang G."/>
        </authorList>
    </citation>
    <scope>NUCLEOTIDE SEQUENCE</scope>
    <source>
        <strain evidence="3">KCTC 12899</strain>
    </source>
</reference>
<dbReference type="RefSeq" id="WP_207861315.1">
    <property type="nucleotide sequence ID" value="NZ_JAFREP010000023.1"/>
</dbReference>
<dbReference type="PANTHER" id="PTHR31088:SF6">
    <property type="entry name" value="PHAGE SHOCK PROTEIN A"/>
    <property type="match status" value="1"/>
</dbReference>
<dbReference type="Pfam" id="PF04012">
    <property type="entry name" value="PspA_IM30"/>
    <property type="match status" value="1"/>
</dbReference>
<proteinExistence type="inferred from homology"/>
<feature type="coiled-coil region" evidence="2">
    <location>
        <begin position="168"/>
        <end position="222"/>
    </location>
</feature>
<dbReference type="GO" id="GO:0009271">
    <property type="term" value="P:phage shock"/>
    <property type="evidence" value="ECO:0007669"/>
    <property type="project" value="TreeGrafter"/>
</dbReference>
<organism evidence="3 4">
    <name type="scientific">Acanthopleuribacter pedis</name>
    <dbReference type="NCBI Taxonomy" id="442870"/>
    <lineage>
        <taxon>Bacteria</taxon>
        <taxon>Pseudomonadati</taxon>
        <taxon>Acidobacteriota</taxon>
        <taxon>Holophagae</taxon>
        <taxon>Acanthopleuribacterales</taxon>
        <taxon>Acanthopleuribacteraceae</taxon>
        <taxon>Acanthopleuribacter</taxon>
    </lineage>
</organism>
<gene>
    <name evidence="3" type="ORF">J3U88_22865</name>
</gene>
<keyword evidence="4" id="KW-1185">Reference proteome</keyword>
<protein>
    <submittedName>
        <fullName evidence="3">PspA/IM30 family protein</fullName>
    </submittedName>
</protein>
<dbReference type="Proteomes" id="UP000664417">
    <property type="component" value="Unassembled WGS sequence"/>
</dbReference>
<evidence type="ECO:0000256" key="1">
    <source>
        <dbReference type="ARBA" id="ARBA00043985"/>
    </source>
</evidence>
<keyword evidence="2" id="KW-0175">Coiled coil</keyword>
<dbReference type="PANTHER" id="PTHR31088">
    <property type="entry name" value="MEMBRANE-ASSOCIATED PROTEIN VIPP1, CHLOROPLASTIC"/>
    <property type="match status" value="1"/>
</dbReference>
<accession>A0A8J7QIH1</accession>
<evidence type="ECO:0000256" key="2">
    <source>
        <dbReference type="SAM" id="Coils"/>
    </source>
</evidence>
<evidence type="ECO:0000313" key="3">
    <source>
        <dbReference type="EMBL" id="MBO1321341.1"/>
    </source>
</evidence>
<dbReference type="AlphaFoldDB" id="A0A8J7QIH1"/>
<dbReference type="EMBL" id="JAFREP010000023">
    <property type="protein sequence ID" value="MBO1321341.1"/>
    <property type="molecule type" value="Genomic_DNA"/>
</dbReference>